<dbReference type="SUPFAM" id="SSF158499">
    <property type="entry name" value="DnaD domain-like"/>
    <property type="match status" value="1"/>
</dbReference>
<dbReference type="Gene3D" id="1.10.10.630">
    <property type="entry name" value="DnaD domain-like"/>
    <property type="match status" value="1"/>
</dbReference>
<evidence type="ECO:0000313" key="4">
    <source>
        <dbReference type="Proteomes" id="UP000306980"/>
    </source>
</evidence>
<dbReference type="OrthoDB" id="1821976at2"/>
<dbReference type="InterPro" id="IPR006343">
    <property type="entry name" value="DnaB/C_C"/>
</dbReference>
<gene>
    <name evidence="3" type="ORF">FFL34_06590</name>
</gene>
<dbReference type="Pfam" id="PF07261">
    <property type="entry name" value="DnaB_2"/>
    <property type="match status" value="1"/>
</dbReference>
<comment type="similarity">
    <text evidence="1">Belongs to the DnaB/DnaD family.</text>
</comment>
<dbReference type="RefSeq" id="WP_138602594.1">
    <property type="nucleotide sequence ID" value="NZ_VCIA01000001.1"/>
</dbReference>
<feature type="domain" description="DnaB/C C-terminal" evidence="2">
    <location>
        <begin position="2"/>
        <end position="51"/>
    </location>
</feature>
<organism evidence="3 4">
    <name type="scientific">Lentibacillus cibarius</name>
    <dbReference type="NCBI Taxonomy" id="2583219"/>
    <lineage>
        <taxon>Bacteria</taxon>
        <taxon>Bacillati</taxon>
        <taxon>Bacillota</taxon>
        <taxon>Bacilli</taxon>
        <taxon>Bacillales</taxon>
        <taxon>Bacillaceae</taxon>
        <taxon>Lentibacillus</taxon>
    </lineage>
</organism>
<dbReference type="Proteomes" id="UP000306980">
    <property type="component" value="Unassembled WGS sequence"/>
</dbReference>
<dbReference type="NCBIfam" id="TIGR01446">
    <property type="entry name" value="DnaD_dom"/>
    <property type="match status" value="1"/>
</dbReference>
<evidence type="ECO:0000256" key="1">
    <source>
        <dbReference type="ARBA" id="ARBA00093462"/>
    </source>
</evidence>
<evidence type="ECO:0000259" key="2">
    <source>
        <dbReference type="Pfam" id="PF07261"/>
    </source>
</evidence>
<dbReference type="InterPro" id="IPR034829">
    <property type="entry name" value="DnaD-like_sf"/>
</dbReference>
<sequence length="76" mass="8353">MNWVADVGEDLVVDAMQRALERGKSNWSYVKGILQAWVKKGITTVEDAKAEEAAFRWSRQQGGRMSTAGAGEVVPD</sequence>
<name>A0A5S3QIS0_9BACI</name>
<evidence type="ECO:0000313" key="3">
    <source>
        <dbReference type="EMBL" id="TMN21814.1"/>
    </source>
</evidence>
<protein>
    <submittedName>
        <fullName evidence="3">DnaD domain protein</fullName>
    </submittedName>
</protein>
<proteinExistence type="inferred from homology"/>
<dbReference type="PANTHER" id="PTHR37293">
    <property type="entry name" value="PHAGE REPLICATION PROTEIN-RELATED"/>
    <property type="match status" value="1"/>
</dbReference>
<reference evidence="3 4" key="1">
    <citation type="submission" date="2019-05" db="EMBL/GenBank/DDBJ databases">
        <title>Genomic analysis of Lentibacillus sp. NKC220-2.</title>
        <authorList>
            <person name="Oh Y.J."/>
        </authorList>
    </citation>
    <scope>NUCLEOTIDE SEQUENCE [LARGE SCALE GENOMIC DNA]</scope>
    <source>
        <strain evidence="3 4">NKC220-2</strain>
    </source>
</reference>
<dbReference type="InterPro" id="IPR053162">
    <property type="entry name" value="DnaD"/>
</dbReference>
<dbReference type="EMBL" id="VCIA01000001">
    <property type="protein sequence ID" value="TMN21814.1"/>
    <property type="molecule type" value="Genomic_DNA"/>
</dbReference>
<dbReference type="PANTHER" id="PTHR37293:SF6">
    <property type="entry name" value="DNA REPLICATION PROTEIN DNAD"/>
    <property type="match status" value="1"/>
</dbReference>
<dbReference type="AlphaFoldDB" id="A0A5S3QIS0"/>
<comment type="caution">
    <text evidence="3">The sequence shown here is derived from an EMBL/GenBank/DDBJ whole genome shotgun (WGS) entry which is preliminary data.</text>
</comment>
<accession>A0A5S3QIS0</accession>